<accession>A0A2V0NW67</accession>
<proteinExistence type="inferred from homology"/>
<dbReference type="EMBL" id="BDRX01000013">
    <property type="protein sequence ID" value="GBF89810.1"/>
    <property type="molecule type" value="Genomic_DNA"/>
</dbReference>
<dbReference type="AlphaFoldDB" id="A0A2V0NW67"/>
<dbReference type="GO" id="GO:0000225">
    <property type="term" value="F:N-acetylglucosaminylphosphatidylinositol deacetylase activity"/>
    <property type="evidence" value="ECO:0007669"/>
    <property type="project" value="UniProtKB-EC"/>
</dbReference>
<reference evidence="3 4" key="1">
    <citation type="journal article" date="2018" name="Sci. Rep.">
        <title>Raphidocelis subcapitata (=Pseudokirchneriella subcapitata) provides an insight into genome evolution and environmental adaptations in the Sphaeropleales.</title>
        <authorList>
            <person name="Suzuki S."/>
            <person name="Yamaguchi H."/>
            <person name="Nakajima N."/>
            <person name="Kawachi M."/>
        </authorList>
    </citation>
    <scope>NUCLEOTIDE SEQUENCE [LARGE SCALE GENOMIC DNA]</scope>
    <source>
        <strain evidence="3 4">NIES-35</strain>
    </source>
</reference>
<protein>
    <recommendedName>
        <fullName evidence="2">N-acetylglucosaminylphosphatidylinositol deacetylase</fullName>
        <ecNumber evidence="2">3.5.1.89</ecNumber>
    </recommendedName>
</protein>
<evidence type="ECO:0000313" key="3">
    <source>
        <dbReference type="EMBL" id="GBF89810.1"/>
    </source>
</evidence>
<dbReference type="PANTHER" id="PTHR12993">
    <property type="entry name" value="N-ACETYLGLUCOSAMINYL-PHOSPHATIDYLINOSITOL DE-N-ACETYLASE-RELATED"/>
    <property type="match status" value="1"/>
</dbReference>
<dbReference type="Proteomes" id="UP000247498">
    <property type="component" value="Unassembled WGS sequence"/>
</dbReference>
<comment type="similarity">
    <text evidence="1">Belongs to the PIGL family.</text>
</comment>
<dbReference type="InterPro" id="IPR003737">
    <property type="entry name" value="GlcNAc_PI_deacetylase-related"/>
</dbReference>
<dbReference type="GO" id="GO:0005783">
    <property type="term" value="C:endoplasmic reticulum"/>
    <property type="evidence" value="ECO:0007669"/>
    <property type="project" value="TreeGrafter"/>
</dbReference>
<evidence type="ECO:0000256" key="1">
    <source>
        <dbReference type="ARBA" id="ARBA00006066"/>
    </source>
</evidence>
<organism evidence="3 4">
    <name type="scientific">Raphidocelis subcapitata</name>
    <dbReference type="NCBI Taxonomy" id="307507"/>
    <lineage>
        <taxon>Eukaryota</taxon>
        <taxon>Viridiplantae</taxon>
        <taxon>Chlorophyta</taxon>
        <taxon>core chlorophytes</taxon>
        <taxon>Chlorophyceae</taxon>
        <taxon>CS clade</taxon>
        <taxon>Sphaeropleales</taxon>
        <taxon>Selenastraceae</taxon>
        <taxon>Raphidocelis</taxon>
    </lineage>
</organism>
<dbReference type="SUPFAM" id="SSF102588">
    <property type="entry name" value="LmbE-like"/>
    <property type="match status" value="1"/>
</dbReference>
<dbReference type="PANTHER" id="PTHR12993:SF11">
    <property type="entry name" value="N-ACETYLGLUCOSAMINYL-PHOSPHATIDYLINOSITOL DE-N-ACETYLASE"/>
    <property type="match status" value="1"/>
</dbReference>
<name>A0A2V0NW67_9CHLO</name>
<evidence type="ECO:0000256" key="2">
    <source>
        <dbReference type="ARBA" id="ARBA00012176"/>
    </source>
</evidence>
<dbReference type="OrthoDB" id="440160at2759"/>
<dbReference type="EC" id="3.5.1.89" evidence="2"/>
<dbReference type="Gene3D" id="3.40.50.10320">
    <property type="entry name" value="LmbE-like"/>
    <property type="match status" value="1"/>
</dbReference>
<dbReference type="STRING" id="307507.A0A2V0NW67"/>
<dbReference type="InterPro" id="IPR024078">
    <property type="entry name" value="LmbE-like_dom_sf"/>
</dbReference>
<dbReference type="InParanoid" id="A0A2V0NW67"/>
<evidence type="ECO:0000313" key="4">
    <source>
        <dbReference type="Proteomes" id="UP000247498"/>
    </source>
</evidence>
<keyword evidence="4" id="KW-1185">Reference proteome</keyword>
<dbReference type="Pfam" id="PF02585">
    <property type="entry name" value="PIG-L"/>
    <property type="match status" value="1"/>
</dbReference>
<gene>
    <name evidence="3" type="ORF">Rsub_02514</name>
</gene>
<comment type="caution">
    <text evidence="3">The sequence shown here is derived from an EMBL/GenBank/DDBJ whole genome shotgun (WGS) entry which is preliminary data.</text>
</comment>
<sequence length="231" mass="24183">MPPRAPAAAPAAARLLLVTAHPDDEAMFFAPSLAHFAARGREVSLLCLSNGDADGLGRVREKELLAACRLLGIPPERVAVADDPSLRDGLATEWPAPAVAARLEAALRARPCGEAQIRADPGPKPRRKPRRQVLTFDARGVSGHANHIATHRGVRLLLESRGRELGVERAWQLVSHGPPRKFASALEPLLARALAPRGGGGGGGGGALVAAGGSVGRVVAAMRAHASQWVW</sequence>
<dbReference type="FunCoup" id="A0A2V0NW67">
    <property type="interactions" value="2162"/>
</dbReference>